<reference evidence="5" key="1">
    <citation type="journal article" date="2019" name="Int. J. Syst. Evol. Microbiol.">
        <title>The Global Catalogue of Microorganisms (GCM) 10K type strain sequencing project: providing services to taxonomists for standard genome sequencing and annotation.</title>
        <authorList>
            <consortium name="The Broad Institute Genomics Platform"/>
            <consortium name="The Broad Institute Genome Sequencing Center for Infectious Disease"/>
            <person name="Wu L."/>
            <person name="Ma J."/>
        </authorList>
    </citation>
    <scope>NUCLEOTIDE SEQUENCE [LARGE SCALE GENOMIC DNA]</scope>
    <source>
        <strain evidence="5">CCUG 61948</strain>
    </source>
</reference>
<dbReference type="InterPro" id="IPR013517">
    <property type="entry name" value="FG-GAP"/>
</dbReference>
<feature type="chain" id="PRO_5045889896" evidence="2">
    <location>
        <begin position="21"/>
        <end position="1106"/>
    </location>
</feature>
<dbReference type="InterPro" id="IPR027039">
    <property type="entry name" value="Crtac1"/>
</dbReference>
<dbReference type="RefSeq" id="WP_379935375.1">
    <property type="nucleotide sequence ID" value="NZ_JBHTHY010000012.1"/>
</dbReference>
<dbReference type="InterPro" id="IPR011519">
    <property type="entry name" value="UnbV_ASPIC"/>
</dbReference>
<keyword evidence="5" id="KW-1185">Reference proteome</keyword>
<accession>A0ABW3B652</accession>
<evidence type="ECO:0000256" key="2">
    <source>
        <dbReference type="SAM" id="SignalP"/>
    </source>
</evidence>
<dbReference type="Pfam" id="PF07593">
    <property type="entry name" value="UnbV_ASPIC"/>
    <property type="match status" value="1"/>
</dbReference>
<evidence type="ECO:0000259" key="3">
    <source>
        <dbReference type="Pfam" id="PF07593"/>
    </source>
</evidence>
<dbReference type="Proteomes" id="UP001597012">
    <property type="component" value="Unassembled WGS sequence"/>
</dbReference>
<evidence type="ECO:0000256" key="1">
    <source>
        <dbReference type="ARBA" id="ARBA00022729"/>
    </source>
</evidence>
<dbReference type="InterPro" id="IPR028994">
    <property type="entry name" value="Integrin_alpha_N"/>
</dbReference>
<organism evidence="4 5">
    <name type="scientific">Maribacter chungangensis</name>
    <dbReference type="NCBI Taxonomy" id="1069117"/>
    <lineage>
        <taxon>Bacteria</taxon>
        <taxon>Pseudomonadati</taxon>
        <taxon>Bacteroidota</taxon>
        <taxon>Flavobacteriia</taxon>
        <taxon>Flavobacteriales</taxon>
        <taxon>Flavobacteriaceae</taxon>
        <taxon>Maribacter</taxon>
    </lineage>
</organism>
<comment type="caution">
    <text evidence="4">The sequence shown here is derived from an EMBL/GenBank/DDBJ whole genome shotgun (WGS) entry which is preliminary data.</text>
</comment>
<protein>
    <submittedName>
        <fullName evidence="4">VCBS repeat-containing protein</fullName>
    </submittedName>
</protein>
<proteinExistence type="predicted"/>
<evidence type="ECO:0000313" key="4">
    <source>
        <dbReference type="EMBL" id="MFD0798552.1"/>
    </source>
</evidence>
<gene>
    <name evidence="4" type="ORF">ACFQZJ_13855</name>
</gene>
<evidence type="ECO:0000313" key="5">
    <source>
        <dbReference type="Proteomes" id="UP001597012"/>
    </source>
</evidence>
<name>A0ABW3B652_9FLAO</name>
<dbReference type="Gene3D" id="2.130.10.130">
    <property type="entry name" value="Integrin alpha, N-terminal"/>
    <property type="match status" value="4"/>
</dbReference>
<keyword evidence="1 2" id="KW-0732">Signal</keyword>
<sequence>MRIKILVFLLLVFLSPSCEKKEETLFVLKSGQTTNINFNNRIVETDTFNILTEEYIFNGGGVAIADFDNDDRNDILFTGNQVSNALYLNKGGFKFENVSAYSGIEAKEKWSTGVAIIDINLDGWLDVYICVAMGSTEEERRNMLFVNQGLDSKGIPTFKEMAKTYKIDDDRNSMNATFFDYDNDGLLDLYVLNNEQVHDLSTNYRPSVNDGSAISNDRLYRNNGDGTFEDVTIRAGIIYEGFGLGLAVADLNSDGWPDIHVSNDYLTNDILYINNQDGTFRNEIGKYLKHQSKFSMGSDISDYDNDGFLDILTLDMLGETNHRMKTNIGNTNYVEYTLNERYDYQYQYMRNMLHKGRGAAGNYSEIGLLAGISKTDWSWSPLFMDVDNDGYRDLFITNGFPRDITDKDFGDFAIGVNSFLSPAKILDSIPEVKVNNYAYMNKGDWTFEEETQNWGLDIPSFSNGAAFADLDQDGDLDYIVNNINDEAFVYENTYGKNENEKNNFLRLALQGPNGNPLGIGTKIKINYGKDNIQYYEHYLTRGYMSSVEPIPHFGIGTHDSITEIKIQWPDGTYHLLENIKANQKLAIAYENGIKSDSSYTVRPITESAQKTYFTNVTEQLNLDIDLKDIDFIDFDLQRTLLHKLSQNGPCLAVGDLNGDSLEDVIIGSSYKYSPVLLFQNKDGSFERSTLFTNADKMQFEEEGIELFDIDNDGDLDMYLVSGSNQFKQGSENYRDRFYLNDGNGKFIEDPTRIPEINTSGAVVKAIDFNSDGFVDIFIGGRTPMGEYPLPEASFLLINQNGILKDVTDSYAPDLRSVGMLTDAVWADYNGDGQPDLIVVGELMPVTIFKNKQTSFEKVENTGLHNYSGWWESVDAADMDNDGDLDFILGNLGRNNLFQPTAERPVTVIAKDFDENGSIDPITFAFFKDKKGTLQSYPVNFWGDINKQSTLFRSKFNYYREYAKATENTLLSATELEDAFILRANYDRSSYAENLGNGSFKMHELPIEAQLSPLNSLILKDIDVDGNLDILGVGNDFGNETFIGRYDALNGIVLKGDGTGSFETIPNSKSGLLAPKDAKSIAVVKCATGGSYYFITQNKDKLLVFKD</sequence>
<feature type="signal peptide" evidence="2">
    <location>
        <begin position="1"/>
        <end position="20"/>
    </location>
</feature>
<feature type="domain" description="ASPIC/UnbV" evidence="3">
    <location>
        <begin position="518"/>
        <end position="585"/>
    </location>
</feature>
<dbReference type="PANTHER" id="PTHR16026:SF0">
    <property type="entry name" value="CARTILAGE ACIDIC PROTEIN 1"/>
    <property type="match status" value="1"/>
</dbReference>
<dbReference type="SUPFAM" id="SSF69318">
    <property type="entry name" value="Integrin alpha N-terminal domain"/>
    <property type="match status" value="2"/>
</dbReference>
<dbReference type="EMBL" id="JBHTHY010000012">
    <property type="protein sequence ID" value="MFD0798552.1"/>
    <property type="molecule type" value="Genomic_DNA"/>
</dbReference>
<dbReference type="PANTHER" id="PTHR16026">
    <property type="entry name" value="CARTILAGE ACIDIC PROTEIN 1"/>
    <property type="match status" value="1"/>
</dbReference>
<dbReference type="Pfam" id="PF13517">
    <property type="entry name" value="FG-GAP_3"/>
    <property type="match status" value="4"/>
</dbReference>